<dbReference type="GO" id="GO:0005737">
    <property type="term" value="C:cytoplasm"/>
    <property type="evidence" value="ECO:0007669"/>
    <property type="project" value="TreeGrafter"/>
</dbReference>
<keyword evidence="5" id="KW-0949">S-adenosyl-L-methionine</keyword>
<dbReference type="GO" id="GO:0004483">
    <property type="term" value="F:methyltransferase cap1 activity"/>
    <property type="evidence" value="ECO:0007669"/>
    <property type="project" value="TreeGrafter"/>
</dbReference>
<evidence type="ECO:0000259" key="8">
    <source>
        <dbReference type="PROSITE" id="PS51614"/>
    </source>
</evidence>
<feature type="compositionally biased region" description="Basic and acidic residues" evidence="7">
    <location>
        <begin position="962"/>
        <end position="973"/>
    </location>
</feature>
<sequence length="1000" mass="112852">MATAATEKTPALHNEKRFVFQGSLNRLLADVKRVPPSATPCQKCVQRKRVCICETVTSAVGRAPAYEIAELAETRTMLSELRDSLNGVDIEKWSVHTRLLDQTSLVAKQVSEITTVVNGRREPGVELVTNAWLKLYDILQTYKVLDAVKPDLDTEGGVVRSFHISECPGGFIAALNHAIKQRNSLAELAWQAVSLNPYHEGNSHGKCLAEDILFRETARNWLNGADDSGNVTRTLNIEYIWDHISRPSRFNKGRSPVLVDIVTADGSFDCQADPNNQEALTAPLKLAEVVCALGLMRVGAIFVLKMFTLFEESSLSIMTLLNMCFKTVEVYKPHMSKANSSEVYVVCMHFNGITSVLLCALCKIVSEYATNAHRRAILPREWVPSSFRTEFVECATMFAQLQCRSLRSAMAQFLQVADENAFYKRKREFARLFLGQFKISAIPSDCRLVKYISFSDNTITGKDTSSLVHVPKRSLPDLDTRRAYVKCYKDLQARRMELHRQYAQKEDPSHYITLSEEATSAEFGRDIADALRFANEFRPAYPQLKDGPLTLDLDERLLSELRTDLLNQRYLKDSWFVAAPLQPHEVRMSHFVCNDLLYDVSRTRTLCGARAPIVTAMDALCVDGAVGEALSDIHMLPNCGTVDLAVIAQRFLDINRYKAYLEITCNAGQQFPAVSLLKRHGISGSIIYGFKANGGASSHIQFDSSYELQVIVDSFLGEGTVSQCIDFKYDECLTRGEGHRCLTAPLQDSPIRRGCDFVFCDTTSSPLYHREVCMDEFKAKPAIVAQLVQALYCLSPDGDLVVSIRTMLTRFSVCLVTVLRTVFDEVHIYRPDSVAPWTQRCYVICKRYNDREKTHCRYYLQCLWDAICLHKKAGKEVVQTLRPHHFTFFARQLWEFNTRLFLSEFDDIEAHAKGEPLKTDRKTVAVQLLQNLGVVDVLYPPRLLQAQGPCRLPLFQNVEPPRTSEKRQRHDETEALAATPSESPTEEEEVGSPIWSSDEK</sequence>
<dbReference type="InterPro" id="IPR050851">
    <property type="entry name" value="mRNA_Cap_2O-Ribose_MeTrfase"/>
</dbReference>
<dbReference type="RefSeq" id="XP_028867489.1">
    <property type="nucleotide sequence ID" value="XM_029011656.1"/>
</dbReference>
<keyword evidence="4 9" id="KW-0808">Transferase</keyword>
<name>A0A2H6KE29_9APIC</name>
<dbReference type="VEuPathDB" id="PiroplasmaDB:BOVATA_027390"/>
<organism evidence="9 10">
    <name type="scientific">Babesia ovata</name>
    <dbReference type="NCBI Taxonomy" id="189622"/>
    <lineage>
        <taxon>Eukaryota</taxon>
        <taxon>Sar</taxon>
        <taxon>Alveolata</taxon>
        <taxon>Apicomplexa</taxon>
        <taxon>Aconoidasida</taxon>
        <taxon>Piroplasmida</taxon>
        <taxon>Babesiidae</taxon>
        <taxon>Babesia</taxon>
    </lineage>
</organism>
<evidence type="ECO:0000256" key="3">
    <source>
        <dbReference type="ARBA" id="ARBA00022603"/>
    </source>
</evidence>
<dbReference type="PROSITE" id="PS51614">
    <property type="entry name" value="SAM_MT_ADRIFT"/>
    <property type="match status" value="1"/>
</dbReference>
<evidence type="ECO:0000256" key="4">
    <source>
        <dbReference type="ARBA" id="ARBA00022679"/>
    </source>
</evidence>
<evidence type="ECO:0000256" key="7">
    <source>
        <dbReference type="SAM" id="MobiDB-lite"/>
    </source>
</evidence>
<keyword evidence="3 9" id="KW-0489">Methyltransferase</keyword>
<evidence type="ECO:0000256" key="1">
    <source>
        <dbReference type="ARBA" id="ARBA00012770"/>
    </source>
</evidence>
<dbReference type="AlphaFoldDB" id="A0A2H6KE29"/>
<evidence type="ECO:0000313" key="10">
    <source>
        <dbReference type="Proteomes" id="UP000236319"/>
    </source>
</evidence>
<dbReference type="Proteomes" id="UP000236319">
    <property type="component" value="Unassembled WGS sequence"/>
</dbReference>
<evidence type="ECO:0000256" key="6">
    <source>
        <dbReference type="ARBA" id="ARBA00049477"/>
    </source>
</evidence>
<reference evidence="9 10" key="1">
    <citation type="journal article" date="2017" name="BMC Genomics">
        <title>Whole-genome assembly of Babesia ovata and comparative genomics between closely related pathogens.</title>
        <authorList>
            <person name="Yamagishi J."/>
            <person name="Asada M."/>
            <person name="Hakimi H."/>
            <person name="Tanaka T.Q."/>
            <person name="Sugimoto C."/>
            <person name="Kawazu S."/>
        </authorList>
    </citation>
    <scope>NUCLEOTIDE SEQUENCE [LARGE SCALE GENOMIC DNA]</scope>
    <source>
        <strain evidence="9 10">Miyake</strain>
    </source>
</reference>
<dbReference type="GO" id="GO:0006370">
    <property type="term" value="P:7-methylguanosine mRNA capping"/>
    <property type="evidence" value="ECO:0007669"/>
    <property type="project" value="TreeGrafter"/>
</dbReference>
<keyword evidence="10" id="KW-1185">Reference proteome</keyword>
<dbReference type="GO" id="GO:0032259">
    <property type="term" value="P:methylation"/>
    <property type="evidence" value="ECO:0007669"/>
    <property type="project" value="UniProtKB-KW"/>
</dbReference>
<dbReference type="InterPro" id="IPR029063">
    <property type="entry name" value="SAM-dependent_MTases_sf"/>
</dbReference>
<dbReference type="GeneID" id="39875016"/>
<comment type="catalytic activity">
    <reaction evidence="6">
        <text>a 5'-end (N(7)-methyl 5'-triphosphoguanosine)-(2'-O-methyl-ribonucleoside)-(ribonucleotide) in mRNA + S-adenosyl-L-methionine = a 5'-end (N(7)-methyl 5'-triphosphoguanosine)-(2'-O-methyl-ribonucleoside)-(2'-O-methyl-ribonucleotide) in mRNA + S-adenosyl-L-homocysteine + H(+)</text>
        <dbReference type="Rhea" id="RHEA:67024"/>
        <dbReference type="Rhea" id="RHEA-COMP:17169"/>
        <dbReference type="Rhea" id="RHEA-COMP:17170"/>
        <dbReference type="ChEBI" id="CHEBI:15378"/>
        <dbReference type="ChEBI" id="CHEBI:57856"/>
        <dbReference type="ChEBI" id="CHEBI:59789"/>
        <dbReference type="ChEBI" id="CHEBI:167612"/>
        <dbReference type="ChEBI" id="CHEBI:167614"/>
        <dbReference type="EC" id="2.1.1.296"/>
    </reaction>
</comment>
<feature type="region of interest" description="Disordered" evidence="7">
    <location>
        <begin position="955"/>
        <end position="1000"/>
    </location>
</feature>
<dbReference type="EC" id="2.1.1.296" evidence="1"/>
<comment type="caution">
    <text evidence="9">The sequence shown here is derived from an EMBL/GenBank/DDBJ whole genome shotgun (WGS) entry which is preliminary data.</text>
</comment>
<feature type="domain" description="Adrift-type SAM-dependent 2'-O-MTase" evidence="8">
    <location>
        <begin position="126"/>
        <end position="352"/>
    </location>
</feature>
<dbReference type="Pfam" id="PF01728">
    <property type="entry name" value="FtsJ"/>
    <property type="match status" value="1"/>
</dbReference>
<accession>A0A2H6KE29</accession>
<dbReference type="OrthoDB" id="429597at2759"/>
<dbReference type="PANTHER" id="PTHR16121">
    <property type="entry name" value="CAP-SPECIFIC MRNA (NUCLEOSIDE-2'-O-)-METHYLTRANSFERASE 1-RELATED"/>
    <property type="match status" value="1"/>
</dbReference>
<dbReference type="InterPro" id="IPR025807">
    <property type="entry name" value="Adrift-typ_MeTrfase"/>
</dbReference>
<gene>
    <name evidence="9" type="ORF">BOVATA_027390</name>
</gene>
<proteinExistence type="predicted"/>
<evidence type="ECO:0000256" key="5">
    <source>
        <dbReference type="ARBA" id="ARBA00022691"/>
    </source>
</evidence>
<dbReference type="SUPFAM" id="SSF53335">
    <property type="entry name" value="S-adenosyl-L-methionine-dependent methyltransferases"/>
    <property type="match status" value="1"/>
</dbReference>
<dbReference type="Gene3D" id="3.40.50.12760">
    <property type="match status" value="2"/>
</dbReference>
<evidence type="ECO:0000256" key="2">
    <source>
        <dbReference type="ARBA" id="ARBA00021134"/>
    </source>
</evidence>
<dbReference type="GO" id="GO:0005634">
    <property type="term" value="C:nucleus"/>
    <property type="evidence" value="ECO:0007669"/>
    <property type="project" value="UniProtKB-ARBA"/>
</dbReference>
<dbReference type="InterPro" id="IPR002877">
    <property type="entry name" value="RNA_MeTrfase_FtsJ_dom"/>
</dbReference>
<dbReference type="GO" id="GO:0120550">
    <property type="term" value="F:methyltransferase cap2 activity"/>
    <property type="evidence" value="ECO:0007669"/>
    <property type="project" value="UniProtKB-EC"/>
</dbReference>
<evidence type="ECO:0000313" key="9">
    <source>
        <dbReference type="EMBL" id="GBE61246.1"/>
    </source>
</evidence>
<dbReference type="EMBL" id="BDSA01000003">
    <property type="protein sequence ID" value="GBE61246.1"/>
    <property type="molecule type" value="Genomic_DNA"/>
</dbReference>
<dbReference type="PANTHER" id="PTHR16121:SF2">
    <property type="entry name" value="CAP-SPECIFIC MRNA (NUCLEOSIDE-2'-O-)-METHYLTRANSFERASE 2"/>
    <property type="match status" value="1"/>
</dbReference>
<protein>
    <recommendedName>
        <fullName evidence="2">Cap-specific mRNA (nucleoside-2'-O-)-methyltransferase 2</fullName>
        <ecNumber evidence="1">2.1.1.296</ecNumber>
    </recommendedName>
</protein>